<evidence type="ECO:0000256" key="2">
    <source>
        <dbReference type="ARBA" id="ARBA00022723"/>
    </source>
</evidence>
<organism evidence="5 6">
    <name type="scientific">Microvirga vignae</name>
    <dbReference type="NCBI Taxonomy" id="1225564"/>
    <lineage>
        <taxon>Bacteria</taxon>
        <taxon>Pseudomonadati</taxon>
        <taxon>Pseudomonadota</taxon>
        <taxon>Alphaproteobacteria</taxon>
        <taxon>Hyphomicrobiales</taxon>
        <taxon>Methylobacteriaceae</taxon>
        <taxon>Microvirga</taxon>
    </lineage>
</organism>
<evidence type="ECO:0000313" key="5">
    <source>
        <dbReference type="EMBL" id="KLK91179.1"/>
    </source>
</evidence>
<dbReference type="AlphaFoldDB" id="A0A0H1R7Y3"/>
<keyword evidence="1" id="KW-0004">4Fe-4S</keyword>
<dbReference type="GO" id="GO:0020037">
    <property type="term" value="F:heme binding"/>
    <property type="evidence" value="ECO:0007669"/>
    <property type="project" value="InterPro"/>
</dbReference>
<dbReference type="Proteomes" id="UP000035489">
    <property type="component" value="Unassembled WGS sequence"/>
</dbReference>
<dbReference type="InterPro" id="IPR045854">
    <property type="entry name" value="NO2/SO3_Rdtase_4Fe4S_sf"/>
</dbReference>
<reference evidence="5 6" key="1">
    <citation type="submission" date="2015-05" db="EMBL/GenBank/DDBJ databases">
        <title>Draft genome sequence of Microvirga vignae strain BR3299, a novel nitrogen fixing bacteria isolated from Brazil semi-aired region.</title>
        <authorList>
            <person name="Zilli J.E."/>
            <person name="Passos S.R."/>
            <person name="Leite J."/>
            <person name="Baldani J.I."/>
            <person name="Xavier G.R."/>
            <person name="Rumjaneck N.G."/>
            <person name="Simoes-Araujo J.L."/>
        </authorList>
    </citation>
    <scope>NUCLEOTIDE SEQUENCE [LARGE SCALE GENOMIC DNA]</scope>
    <source>
        <strain evidence="5 6">BR3299</strain>
    </source>
</reference>
<dbReference type="GO" id="GO:0000103">
    <property type="term" value="P:sulfate assimilation"/>
    <property type="evidence" value="ECO:0007669"/>
    <property type="project" value="TreeGrafter"/>
</dbReference>
<keyword evidence="4" id="KW-0411">Iron-sulfur</keyword>
<evidence type="ECO:0008006" key="7">
    <source>
        <dbReference type="Google" id="ProtNLM"/>
    </source>
</evidence>
<dbReference type="GO" id="GO:0009337">
    <property type="term" value="C:sulfite reductase complex (NADPH)"/>
    <property type="evidence" value="ECO:0007669"/>
    <property type="project" value="TreeGrafter"/>
</dbReference>
<dbReference type="EMBL" id="LCYG01000059">
    <property type="protein sequence ID" value="KLK91179.1"/>
    <property type="molecule type" value="Genomic_DNA"/>
</dbReference>
<keyword evidence="6" id="KW-1185">Reference proteome</keyword>
<dbReference type="STRING" id="1225564.AA309_21650"/>
<dbReference type="Gene3D" id="3.30.413.10">
    <property type="entry name" value="Sulfite Reductase Hemoprotein, domain 1"/>
    <property type="match status" value="1"/>
</dbReference>
<comment type="caution">
    <text evidence="5">The sequence shown here is derived from an EMBL/GenBank/DDBJ whole genome shotgun (WGS) entry which is preliminary data.</text>
</comment>
<dbReference type="GO" id="GO:0050311">
    <property type="term" value="F:sulfite reductase (ferredoxin) activity"/>
    <property type="evidence" value="ECO:0007669"/>
    <property type="project" value="TreeGrafter"/>
</dbReference>
<dbReference type="GO" id="GO:0016002">
    <property type="term" value="F:sulfite reductase activity"/>
    <property type="evidence" value="ECO:0007669"/>
    <property type="project" value="TreeGrafter"/>
</dbReference>
<evidence type="ECO:0000256" key="3">
    <source>
        <dbReference type="ARBA" id="ARBA00023004"/>
    </source>
</evidence>
<evidence type="ECO:0000313" key="6">
    <source>
        <dbReference type="Proteomes" id="UP000035489"/>
    </source>
</evidence>
<dbReference type="PANTHER" id="PTHR11493">
    <property type="entry name" value="SULFITE REDUCTASE [NADPH] SUBUNIT BETA-RELATED"/>
    <property type="match status" value="1"/>
</dbReference>
<dbReference type="GO" id="GO:0046872">
    <property type="term" value="F:metal ion binding"/>
    <property type="evidence" value="ECO:0007669"/>
    <property type="project" value="UniProtKB-KW"/>
</dbReference>
<feature type="non-terminal residue" evidence="5">
    <location>
        <position position="1"/>
    </location>
</feature>
<gene>
    <name evidence="5" type="ORF">AA309_21650</name>
</gene>
<evidence type="ECO:0000256" key="1">
    <source>
        <dbReference type="ARBA" id="ARBA00022485"/>
    </source>
</evidence>
<dbReference type="SUPFAM" id="SSF56014">
    <property type="entry name" value="Nitrite and sulphite reductase 4Fe-4S domain-like"/>
    <property type="match status" value="1"/>
</dbReference>
<keyword evidence="2" id="KW-0479">Metal-binding</keyword>
<dbReference type="PATRIC" id="fig|1225564.3.peg.5689"/>
<dbReference type="InterPro" id="IPR045169">
    <property type="entry name" value="NO2/SO3_Rdtase_4Fe4S_prot"/>
</dbReference>
<protein>
    <recommendedName>
        <fullName evidence="7">Sulfite reductase</fullName>
    </recommendedName>
</protein>
<dbReference type="PANTHER" id="PTHR11493:SF47">
    <property type="entry name" value="SULFITE REDUCTASE [NADPH] SUBUNIT BETA"/>
    <property type="match status" value="1"/>
</dbReference>
<proteinExistence type="predicted"/>
<accession>A0A0H1R7Y3</accession>
<evidence type="ECO:0000256" key="4">
    <source>
        <dbReference type="ARBA" id="ARBA00023014"/>
    </source>
</evidence>
<name>A0A0H1R7Y3_9HYPH</name>
<sequence length="82" mass="8921">PGRYNLYLGGAFDGSRLSKLYAADLQHEEIVAALDPLFAAYAHGREPRERFSDFLIRSGIVAATTNGRDFHAKTGPIAKAAE</sequence>
<dbReference type="GO" id="GO:0051539">
    <property type="term" value="F:4 iron, 4 sulfur cluster binding"/>
    <property type="evidence" value="ECO:0007669"/>
    <property type="project" value="UniProtKB-KW"/>
</dbReference>
<keyword evidence="3" id="KW-0408">Iron</keyword>